<evidence type="ECO:0000259" key="7">
    <source>
        <dbReference type="Pfam" id="PF02687"/>
    </source>
</evidence>
<proteinExistence type="inferred from homology"/>
<name>A0A5N7IS30_9CLOT</name>
<evidence type="ECO:0000256" key="2">
    <source>
        <dbReference type="ARBA" id="ARBA00022475"/>
    </source>
</evidence>
<dbReference type="Pfam" id="PF02687">
    <property type="entry name" value="FtsX"/>
    <property type="match status" value="1"/>
</dbReference>
<keyword evidence="6" id="KW-0813">Transport</keyword>
<keyword evidence="4 6" id="KW-1133">Transmembrane helix</keyword>
<keyword evidence="3 6" id="KW-0812">Transmembrane</keyword>
<feature type="transmembrane region" description="Helical" evidence="6">
    <location>
        <begin position="610"/>
        <end position="629"/>
    </location>
</feature>
<dbReference type="GO" id="GO:0005886">
    <property type="term" value="C:plasma membrane"/>
    <property type="evidence" value="ECO:0007669"/>
    <property type="project" value="UniProtKB-SubCell"/>
</dbReference>
<reference evidence="8 9" key="1">
    <citation type="journal article" date="2019" name="Lett. Appl. Microbiol.">
        <title>A case of 'blown pack' spoilage of vacuum-packaged pork likely associated with Clostridium estertheticum in Canada.</title>
        <authorList>
            <person name="Zhang P."/>
            <person name="Ward P."/>
            <person name="McMullen L.M."/>
            <person name="Yang X."/>
        </authorList>
    </citation>
    <scope>NUCLEOTIDE SEQUENCE [LARGE SCALE GENOMIC DNA]</scope>
    <source>
        <strain evidence="8 9">MA19</strain>
    </source>
</reference>
<dbReference type="GO" id="GO:0055085">
    <property type="term" value="P:transmembrane transport"/>
    <property type="evidence" value="ECO:0007669"/>
    <property type="project" value="UniProtKB-UniRule"/>
</dbReference>
<comment type="subcellular location">
    <subcellularLocation>
        <location evidence="1 6">Cell membrane</location>
        <topology evidence="1 6">Multi-pass membrane protein</topology>
    </subcellularLocation>
</comment>
<dbReference type="Proteomes" id="UP000342249">
    <property type="component" value="Unassembled WGS sequence"/>
</dbReference>
<dbReference type="PANTHER" id="PTHR46795">
    <property type="entry name" value="ABC TRANSPORTER PERMEASE-RELATED-RELATED"/>
    <property type="match status" value="1"/>
</dbReference>
<feature type="transmembrane region" description="Helical" evidence="6">
    <location>
        <begin position="151"/>
        <end position="174"/>
    </location>
</feature>
<protein>
    <submittedName>
        <fullName evidence="8">ABC transporter permease</fullName>
    </submittedName>
</protein>
<feature type="transmembrane region" description="Helical" evidence="6">
    <location>
        <begin position="18"/>
        <end position="40"/>
    </location>
</feature>
<dbReference type="PIRSF" id="PIRSF018968">
    <property type="entry name" value="ABC_permease_BceB"/>
    <property type="match status" value="1"/>
</dbReference>
<comment type="similarity">
    <text evidence="6">Belongs to the ABC-4 integral membrane protein family.</text>
</comment>
<comment type="caution">
    <text evidence="8">The sequence shown here is derived from an EMBL/GenBank/DDBJ whole genome shotgun (WGS) entry which is preliminary data.</text>
</comment>
<evidence type="ECO:0000313" key="8">
    <source>
        <dbReference type="EMBL" id="MPQ63734.1"/>
    </source>
</evidence>
<dbReference type="EMBL" id="SPSF01000041">
    <property type="protein sequence ID" value="MPQ63734.1"/>
    <property type="molecule type" value="Genomic_DNA"/>
</dbReference>
<sequence length="674" mass="76964">MTFSSIIIKNIKFNFKKYIAYFIANSFIIAVLLMYGSLMFSKEFIEISKANDLTEGVNAMLMLMIAFSIVFIAYTTISFIRYRGKEFGVYLTLGVTTKDLRKMLFIENILILFASMLTGMIVGTLFSRLFYMIIGKILWIDNFRTSLNIKTYFMCLVIAIIIFLINSIFQMIFVGRLSIMELIKSSSRAEVGKTNFIIGTIALIALITALYLFPKIVNKEIFKESENAMLIIIITTIIAPYFIIGSLISMINRVLVNFKKTYNNNLLVLSSMQHKFTSYKSVIYLVLILASAAITLISMTYSIYATIEEKTNYGYPYDIRFIENTKLNKISDQELKNIVKASGGEIKQHKLLESINLMDYRAYEGTVTESGNIAVISERNYNNHMGTNLVVNKGELVQVSNSPIDSKNKDDEESDEIINFNDLSKQKKQIAKFKKDKNISVEVLLANMDKDSYIYVEKNKKKYTKGKFTNDSYSLAYSMGTALIINDEDYKRIKEKLGAKVLSYDHLINLKDPKDYKSFNSISSELKKVNHGDESLKPEFKQQMLEERIRENGFILFSSLFLGMMLLISSGVVLYFKVLTGVAEEKERVKKLVQLGMTDSEISKILTKKLAIIFFTPVVLAVSLITYFLSTLFGVVPNGKYMFNKSLIVFVAYIVLQMVAFFITRGRYTREVIG</sequence>
<evidence type="ECO:0000256" key="4">
    <source>
        <dbReference type="ARBA" id="ARBA00022989"/>
    </source>
</evidence>
<feature type="transmembrane region" description="Helical" evidence="6">
    <location>
        <begin position="554"/>
        <end position="576"/>
    </location>
</feature>
<evidence type="ECO:0000313" key="9">
    <source>
        <dbReference type="Proteomes" id="UP000342249"/>
    </source>
</evidence>
<gene>
    <name evidence="8" type="ORF">E4V82_16685</name>
</gene>
<feature type="transmembrane region" description="Helical" evidence="6">
    <location>
        <begin position="282"/>
        <end position="304"/>
    </location>
</feature>
<feature type="transmembrane region" description="Helical" evidence="6">
    <location>
        <begin position="109"/>
        <end position="131"/>
    </location>
</feature>
<keyword evidence="5 6" id="KW-0472">Membrane</keyword>
<evidence type="ECO:0000256" key="6">
    <source>
        <dbReference type="PIRNR" id="PIRNR018968"/>
    </source>
</evidence>
<evidence type="ECO:0000256" key="5">
    <source>
        <dbReference type="ARBA" id="ARBA00023136"/>
    </source>
</evidence>
<keyword evidence="2 6" id="KW-1003">Cell membrane</keyword>
<evidence type="ECO:0000256" key="1">
    <source>
        <dbReference type="ARBA" id="ARBA00004651"/>
    </source>
</evidence>
<dbReference type="InterPro" id="IPR003838">
    <property type="entry name" value="ABC3_permease_C"/>
</dbReference>
<dbReference type="InterPro" id="IPR027022">
    <property type="entry name" value="ABC_permease_BceB-typ"/>
</dbReference>
<dbReference type="AlphaFoldDB" id="A0A5N7IS30"/>
<organism evidence="8 9">
    <name type="scientific">Clostridium estertheticum</name>
    <dbReference type="NCBI Taxonomy" id="238834"/>
    <lineage>
        <taxon>Bacteria</taxon>
        <taxon>Bacillati</taxon>
        <taxon>Bacillota</taxon>
        <taxon>Clostridia</taxon>
        <taxon>Eubacteriales</taxon>
        <taxon>Clostridiaceae</taxon>
        <taxon>Clostridium</taxon>
    </lineage>
</organism>
<accession>A0A5N7IS30</accession>
<dbReference type="RefSeq" id="WP_152753157.1">
    <property type="nucleotide sequence ID" value="NZ_SPSE01000042.1"/>
</dbReference>
<feature type="transmembrane region" description="Helical" evidence="6">
    <location>
        <begin position="195"/>
        <end position="213"/>
    </location>
</feature>
<feature type="transmembrane region" description="Helical" evidence="6">
    <location>
        <begin position="641"/>
        <end position="663"/>
    </location>
</feature>
<feature type="transmembrane region" description="Helical" evidence="6">
    <location>
        <begin position="60"/>
        <end position="80"/>
    </location>
</feature>
<dbReference type="PANTHER" id="PTHR46795:SF3">
    <property type="entry name" value="ABC TRANSPORTER PERMEASE"/>
    <property type="match status" value="1"/>
</dbReference>
<feature type="domain" description="ABC3 transporter permease C-terminal" evidence="7">
    <location>
        <begin position="59"/>
        <end position="172"/>
    </location>
</feature>
<evidence type="ECO:0000256" key="3">
    <source>
        <dbReference type="ARBA" id="ARBA00022692"/>
    </source>
</evidence>
<dbReference type="InterPro" id="IPR052536">
    <property type="entry name" value="ABC-4_Integral_Memb_Prot"/>
</dbReference>
<feature type="transmembrane region" description="Helical" evidence="6">
    <location>
        <begin position="228"/>
        <end position="251"/>
    </location>
</feature>